<dbReference type="SUPFAM" id="SSF52833">
    <property type="entry name" value="Thioredoxin-like"/>
    <property type="match status" value="1"/>
</dbReference>
<feature type="domain" description="DSBA-like thioredoxin" evidence="1">
    <location>
        <begin position="3"/>
        <end position="165"/>
    </location>
</feature>
<accession>A0A449BDL2</accession>
<dbReference type="STRING" id="1278311.GCA_000428705_00507"/>
<name>A0A449BDL2_HAPAX</name>
<protein>
    <submittedName>
        <fullName evidence="2">DSBA-like thioredoxin domain</fullName>
    </submittedName>
</protein>
<dbReference type="InterPro" id="IPR036249">
    <property type="entry name" value="Thioredoxin-like_sf"/>
</dbReference>
<dbReference type="GO" id="GO:0016491">
    <property type="term" value="F:oxidoreductase activity"/>
    <property type="evidence" value="ECO:0007669"/>
    <property type="project" value="InterPro"/>
</dbReference>
<gene>
    <name evidence="2" type="ORF">NCTC10138_00892</name>
</gene>
<dbReference type="AlphaFoldDB" id="A0A449BDL2"/>
<dbReference type="InterPro" id="IPR001853">
    <property type="entry name" value="DSBA-like_thioredoxin_dom"/>
</dbReference>
<dbReference type="KEGG" id="aaxa:NCTC10138_00892"/>
<evidence type="ECO:0000259" key="1">
    <source>
        <dbReference type="Pfam" id="PF01323"/>
    </source>
</evidence>
<evidence type="ECO:0000313" key="3">
    <source>
        <dbReference type="Proteomes" id="UP000289841"/>
    </source>
</evidence>
<dbReference type="Proteomes" id="UP000289841">
    <property type="component" value="Chromosome"/>
</dbReference>
<sequence>MRIEFWLDYLCPISYLTHKNLMDAIDELGLKNYELYYRSYIVNESCLVSNNDNPVIDKRGTLKSKDILELLDREFPKYKELPLVNTELAHELAHLAKRNDLAKEYNTLVLKSYFELGKDISDKKVLLDIAKEIGIDYELAKQTLETKCYIKQIISNKENALYKGIDEIPHLRVNIKNNYNKYLSKEEIKEVFSKVLNNNKKVEYCGEFCDF</sequence>
<dbReference type="EMBL" id="LR215048">
    <property type="protein sequence ID" value="VEU80518.1"/>
    <property type="molecule type" value="Genomic_DNA"/>
</dbReference>
<dbReference type="Pfam" id="PF01323">
    <property type="entry name" value="DSBA"/>
    <property type="match status" value="1"/>
</dbReference>
<evidence type="ECO:0000313" key="2">
    <source>
        <dbReference type="EMBL" id="VEU80518.1"/>
    </source>
</evidence>
<organism evidence="2 3">
    <name type="scientific">Haploplasma axanthum</name>
    <name type="common">Acholeplasma axanthum</name>
    <dbReference type="NCBI Taxonomy" id="29552"/>
    <lineage>
        <taxon>Bacteria</taxon>
        <taxon>Bacillati</taxon>
        <taxon>Mycoplasmatota</taxon>
        <taxon>Mollicutes</taxon>
        <taxon>Acholeplasmatales</taxon>
        <taxon>Acholeplasmataceae</taxon>
        <taxon>Haploplasma</taxon>
    </lineage>
</organism>
<reference evidence="2 3" key="1">
    <citation type="submission" date="2019-01" db="EMBL/GenBank/DDBJ databases">
        <authorList>
            <consortium name="Pathogen Informatics"/>
        </authorList>
    </citation>
    <scope>NUCLEOTIDE SEQUENCE [LARGE SCALE GENOMIC DNA]</scope>
    <source>
        <strain evidence="2 3">NCTC10138</strain>
    </source>
</reference>
<keyword evidence="3" id="KW-1185">Reference proteome</keyword>
<dbReference type="Gene3D" id="3.40.30.10">
    <property type="entry name" value="Glutaredoxin"/>
    <property type="match status" value="1"/>
</dbReference>
<dbReference type="PANTHER" id="PTHR13887">
    <property type="entry name" value="GLUTATHIONE S-TRANSFERASE KAPPA"/>
    <property type="match status" value="1"/>
</dbReference>
<dbReference type="OrthoDB" id="9799122at2"/>
<dbReference type="RefSeq" id="WP_026390172.1">
    <property type="nucleotide sequence ID" value="NZ_LR215048.1"/>
</dbReference>
<proteinExistence type="predicted"/>
<dbReference type="PANTHER" id="PTHR13887:SF41">
    <property type="entry name" value="THIOREDOXIN SUPERFAMILY PROTEIN"/>
    <property type="match status" value="1"/>
</dbReference>